<feature type="region of interest" description="Disordered" evidence="1">
    <location>
        <begin position="40"/>
        <end position="68"/>
    </location>
</feature>
<reference evidence="3 4" key="1">
    <citation type="journal article" date="2019" name="Syst. Appl. Microbiol.">
        <title>Microvirga tunisiensis sp. nov., a root nodule symbiotic bacterium isolated from Lupinus micranthus and L. luteus grown in Northern Tunisia.</title>
        <authorList>
            <person name="Msaddak A."/>
            <person name="Rejili M."/>
            <person name="Duran D."/>
            <person name="Mars M."/>
            <person name="Palacios J.M."/>
            <person name="Ruiz-Argueso T."/>
            <person name="Rey L."/>
            <person name="Imperial J."/>
        </authorList>
    </citation>
    <scope>NUCLEOTIDE SEQUENCE [LARGE SCALE GENOMIC DNA]</scope>
    <source>
        <strain evidence="3 4">Lmie10</strain>
    </source>
</reference>
<feature type="chain" id="PRO_5030135465" description="Invasion associated locus B family protein" evidence="2">
    <location>
        <begin position="31"/>
        <end position="285"/>
    </location>
</feature>
<dbReference type="InterPro" id="IPR038696">
    <property type="entry name" value="IalB_sf"/>
</dbReference>
<evidence type="ECO:0000256" key="2">
    <source>
        <dbReference type="SAM" id="SignalP"/>
    </source>
</evidence>
<comment type="caution">
    <text evidence="3">The sequence shown here is derived from an EMBL/GenBank/DDBJ whole genome shotgun (WGS) entry which is preliminary data.</text>
</comment>
<feature type="signal peptide" evidence="2">
    <location>
        <begin position="1"/>
        <end position="30"/>
    </location>
</feature>
<protein>
    <recommendedName>
        <fullName evidence="5">Invasion associated locus B family protein</fullName>
    </recommendedName>
</protein>
<keyword evidence="2" id="KW-0732">Signal</keyword>
<organism evidence="3 4">
    <name type="scientific">Microvirga tunisiensis</name>
    <dbReference type="NCBI Taxonomy" id="2108360"/>
    <lineage>
        <taxon>Bacteria</taxon>
        <taxon>Pseudomonadati</taxon>
        <taxon>Pseudomonadota</taxon>
        <taxon>Alphaproteobacteria</taxon>
        <taxon>Hyphomicrobiales</taxon>
        <taxon>Methylobacteriaceae</taxon>
        <taxon>Microvirga</taxon>
    </lineage>
</organism>
<dbReference type="EMBL" id="VOSK01000066">
    <property type="protein sequence ID" value="MPR26921.1"/>
    <property type="molecule type" value="Genomic_DNA"/>
</dbReference>
<evidence type="ECO:0008006" key="5">
    <source>
        <dbReference type="Google" id="ProtNLM"/>
    </source>
</evidence>
<dbReference type="InterPro" id="IPR010642">
    <property type="entry name" value="Invasion_prot_B"/>
</dbReference>
<dbReference type="OrthoDB" id="7375326at2"/>
<proteinExistence type="predicted"/>
<evidence type="ECO:0000313" key="4">
    <source>
        <dbReference type="Proteomes" id="UP000403266"/>
    </source>
</evidence>
<accession>A0A5N7MIM0</accession>
<sequence length="285" mass="30009">MKDHTQIKFAGLLAVAAVSSVALLGSAALAQQPLVPPAAPKAEAPQAQAPVAPAATPQPGAAAPAPAPQAAAPAMARLALASAIVPGEPVSDGDYVSSSRFYGDWRLACDEIESRGRRVCRLEQELGIGGKWALTWKLVESSQKKPFFLVSFPAAANPANKVQLVIGGFVREFGKEEWACSGSTCELYIPADTTAQQLILGASNIRFRYSLGAETIELAASMKGFMTALDTLVDEPSVGQLASTPVAAAKPVKPERKKVAGRQFETIRRTNDPMPDALKKIYGVN</sequence>
<dbReference type="RefSeq" id="WP_152713071.1">
    <property type="nucleotide sequence ID" value="NZ_VOSJ01000063.1"/>
</dbReference>
<evidence type="ECO:0000256" key="1">
    <source>
        <dbReference type="SAM" id="MobiDB-lite"/>
    </source>
</evidence>
<keyword evidence="4" id="KW-1185">Reference proteome</keyword>
<gene>
    <name evidence="3" type="ORF">FS320_17275</name>
</gene>
<dbReference type="AlphaFoldDB" id="A0A5N7MIM0"/>
<evidence type="ECO:0000313" key="3">
    <source>
        <dbReference type="EMBL" id="MPR26921.1"/>
    </source>
</evidence>
<name>A0A5N7MIM0_9HYPH</name>
<dbReference type="Gene3D" id="2.60.40.1880">
    <property type="entry name" value="Invasion associated locus B (IalB) protein"/>
    <property type="match status" value="1"/>
</dbReference>
<dbReference type="Pfam" id="PF06776">
    <property type="entry name" value="IalB"/>
    <property type="match status" value="1"/>
</dbReference>
<dbReference type="Proteomes" id="UP000403266">
    <property type="component" value="Unassembled WGS sequence"/>
</dbReference>